<dbReference type="InterPro" id="IPR036812">
    <property type="entry name" value="NAD(P)_OxRdtase_dom_sf"/>
</dbReference>
<dbReference type="PANTHER" id="PTHR11732">
    <property type="entry name" value="ALDO/KETO REDUCTASE"/>
    <property type="match status" value="1"/>
</dbReference>
<dbReference type="InterPro" id="IPR023210">
    <property type="entry name" value="NADP_OxRdtase_dom"/>
</dbReference>
<gene>
    <name evidence="4" type="primary">XYL1</name>
    <name evidence="4" type="ORF">AK812_SmicGene5881</name>
</gene>
<dbReference type="InterPro" id="IPR020471">
    <property type="entry name" value="AKR"/>
</dbReference>
<dbReference type="PRINTS" id="PR00069">
    <property type="entry name" value="ALDKETRDTASE"/>
</dbReference>
<proteinExistence type="predicted"/>
<dbReference type="OrthoDB" id="417427at2759"/>
<evidence type="ECO:0000256" key="2">
    <source>
        <dbReference type="SAM" id="SignalP"/>
    </source>
</evidence>
<evidence type="ECO:0000259" key="3">
    <source>
        <dbReference type="Pfam" id="PF00248"/>
    </source>
</evidence>
<feature type="chain" id="PRO_5012773815" evidence="2">
    <location>
        <begin position="18"/>
        <end position="1349"/>
    </location>
</feature>
<name>A0A1Q9ESH8_SYMMI</name>
<sequence>MAVRALVGVLLLQQSIAIQMHEHEDHHKSGAHRPTCKQACLPNCPASSRTGVPCMPVADTWPYKSNESWRVELGERILMAAHPNQEATESACGGFKLFGDSAWCLAAFKGDYGKLGLSFGIEERDLWSETMSNDFHMPTKLYDCFQNPKSSPALAMIAPNAKGSCAGNPHHCYETHYDSFRVCLGPKHETVNQRQYTSLAELLAGRGEMSTHLKIDVEGSEWSVLEDLLKNEEDMKKIRTLDMEVHFGFGAASEAAHNKGSKKDQLQREVGIFEQLASHFAVTGTNIETNADGWQPAQSCPKQQCEEPFVHTAGGVPVNQFAISFVNHAHLRRGIPSPDAIAAAHHSLAADHAEDQMEDHAEADAEDHMEDHAEADAVAEDHAEADAVAEDHMQDHAEADAEDHAEADAVAEDHMQDHAEADVEDHAQVDAEDHAADHMQDHAEEHSGSEHLRALAMEMWTDTGLPRLARRRCGVGAVALGAASCAVAMARMGQLHEAYLYLTMTEVHVADLMSRVACAHSTLLQTPQLWEILGYVEDEIHAASPFGFGHPCSLSFCPDGGSPNHETCRCEQLGPSSIPRLSDRICIISTDPGDDRQVPATPVIKPRCDSAELQFGLVLTCAVRSASELVLTSLPDDFLLPPPATEMDIDGSWGSLAQMLCCRVLERKTGGYEARAPDVPISGVTLGAAKLAPGQGHLKTLGSLAEVGIAGSELCAAQCADGPLEMNMAKLVAKDPHELTQFWSLTYHLNRFYARLHGYRFRRPDISNEALFEMLLDGLEPPRRVQWSIVRLIQQELEDRTCDFVVWMDSDAYIVSSEPLETVLVQNGLLNSSDPNSSRERRKCIFPSRRRECSRVKSHKSPAAAMAQPVGMPMIGLGCWKAEKGVTEEVVYNAIKVGYRHIDSAADYGNEQEVGAGIRRAIQEGICNRSDLWITSKLWNTYHRRENVPLACQRTLDDLGLDYLDLYLIHFPISLAFVPFDRCYPPEWTDKPGNAGHMILDPVPYRETWEALQALQESGKVKHIGVSNLTVQSLMDVLSYCKIKPGRLEAFAETFCPAEFAVAVDAMTAGMQDAVAYTQSRRDAAPTTEGSLPENLEDIFRAIKTELEDLVRAHMALSSAVNQVLDGAAGSGTQRTLVSGGATSFVEQLKEALKPSAKLMRALRDTLDTSLAGITRQLGDMDQTNPNLKPIQDSLATRQETMVTVTDKSLEETRVQLAKVELWCEKLGTSLGAHQELVDLLSTLKFMGDRNKEHLERVEANNADSTSSTMAQLTAVFSKPPLDSPGLGRVLDNVLSLEELLKEQETHFAQLTEMLGGLDDKLHQVKDKLPDKPPCRVPPQRKGVGHHPN</sequence>
<feature type="domain" description="NADP-dependent oxidoreductase" evidence="3">
    <location>
        <begin position="876"/>
        <end position="1039"/>
    </location>
</feature>
<evidence type="ECO:0000256" key="1">
    <source>
        <dbReference type="SAM" id="MobiDB-lite"/>
    </source>
</evidence>
<dbReference type="PROSITE" id="PS00798">
    <property type="entry name" value="ALDOKETO_REDUCTASE_1"/>
    <property type="match status" value="1"/>
</dbReference>
<reference evidence="4 5" key="1">
    <citation type="submission" date="2016-02" db="EMBL/GenBank/DDBJ databases">
        <title>Genome analysis of coral dinoflagellate symbionts highlights evolutionary adaptations to a symbiotic lifestyle.</title>
        <authorList>
            <person name="Aranda M."/>
            <person name="Li Y."/>
            <person name="Liew Y.J."/>
            <person name="Baumgarten S."/>
            <person name="Simakov O."/>
            <person name="Wilson M."/>
            <person name="Piel J."/>
            <person name="Ashoor H."/>
            <person name="Bougouffa S."/>
            <person name="Bajic V.B."/>
            <person name="Ryu T."/>
            <person name="Ravasi T."/>
            <person name="Bayer T."/>
            <person name="Micklem G."/>
            <person name="Kim H."/>
            <person name="Bhak J."/>
            <person name="Lajeunesse T.C."/>
            <person name="Voolstra C.R."/>
        </authorList>
    </citation>
    <scope>NUCLEOTIDE SEQUENCE [LARGE SCALE GENOMIC DNA]</scope>
    <source>
        <strain evidence="4 5">CCMP2467</strain>
    </source>
</reference>
<dbReference type="Proteomes" id="UP000186817">
    <property type="component" value="Unassembled WGS sequence"/>
</dbReference>
<feature type="region of interest" description="Disordered" evidence="1">
    <location>
        <begin position="1327"/>
        <end position="1349"/>
    </location>
</feature>
<keyword evidence="2" id="KW-0732">Signal</keyword>
<dbReference type="Gene3D" id="3.20.20.100">
    <property type="entry name" value="NADP-dependent oxidoreductase domain"/>
    <property type="match status" value="1"/>
</dbReference>
<feature type="signal peptide" evidence="2">
    <location>
        <begin position="1"/>
        <end position="17"/>
    </location>
</feature>
<comment type="caution">
    <text evidence="4">The sequence shown here is derived from an EMBL/GenBank/DDBJ whole genome shotgun (WGS) entry which is preliminary data.</text>
</comment>
<organism evidence="4 5">
    <name type="scientific">Symbiodinium microadriaticum</name>
    <name type="common">Dinoflagellate</name>
    <name type="synonym">Zooxanthella microadriatica</name>
    <dbReference type="NCBI Taxonomy" id="2951"/>
    <lineage>
        <taxon>Eukaryota</taxon>
        <taxon>Sar</taxon>
        <taxon>Alveolata</taxon>
        <taxon>Dinophyceae</taxon>
        <taxon>Suessiales</taxon>
        <taxon>Symbiodiniaceae</taxon>
        <taxon>Symbiodinium</taxon>
    </lineage>
</organism>
<dbReference type="InterPro" id="IPR018170">
    <property type="entry name" value="Aldo/ket_reductase_CS"/>
</dbReference>
<evidence type="ECO:0000313" key="4">
    <source>
        <dbReference type="EMBL" id="OLQ10376.1"/>
    </source>
</evidence>
<dbReference type="Pfam" id="PF00248">
    <property type="entry name" value="Aldo_ket_red"/>
    <property type="match status" value="1"/>
</dbReference>
<dbReference type="EMBL" id="LSRX01000079">
    <property type="protein sequence ID" value="OLQ10376.1"/>
    <property type="molecule type" value="Genomic_DNA"/>
</dbReference>
<feature type="compositionally biased region" description="Basic and acidic residues" evidence="1">
    <location>
        <begin position="369"/>
        <end position="378"/>
    </location>
</feature>
<evidence type="ECO:0000313" key="5">
    <source>
        <dbReference type="Proteomes" id="UP000186817"/>
    </source>
</evidence>
<dbReference type="GO" id="GO:0016491">
    <property type="term" value="F:oxidoreductase activity"/>
    <property type="evidence" value="ECO:0007669"/>
    <property type="project" value="InterPro"/>
</dbReference>
<keyword evidence="5" id="KW-1185">Reference proteome</keyword>
<feature type="region of interest" description="Disordered" evidence="1">
    <location>
        <begin position="355"/>
        <end position="378"/>
    </location>
</feature>
<dbReference type="SUPFAM" id="SSF51430">
    <property type="entry name" value="NAD(P)-linked oxidoreductase"/>
    <property type="match status" value="1"/>
</dbReference>
<accession>A0A1Q9ESH8</accession>
<protein>
    <submittedName>
        <fullName evidence="4">NAD(P)H-dependent D-xylose reductase</fullName>
    </submittedName>
</protein>